<evidence type="ECO:0000313" key="1">
    <source>
        <dbReference type="EMBL" id="SOD19920.1"/>
    </source>
</evidence>
<accession>A0A286ADC7</accession>
<proteinExistence type="predicted"/>
<protein>
    <submittedName>
        <fullName evidence="1">Uncharacterized protein</fullName>
    </submittedName>
</protein>
<evidence type="ECO:0000313" key="2">
    <source>
        <dbReference type="Proteomes" id="UP000219281"/>
    </source>
</evidence>
<gene>
    <name evidence="1" type="ORF">SAMN06297358_3627</name>
</gene>
<reference evidence="2" key="1">
    <citation type="submission" date="2017-09" db="EMBL/GenBank/DDBJ databases">
        <authorList>
            <person name="Varghese N."/>
            <person name="Submissions S."/>
        </authorList>
    </citation>
    <scope>NUCLEOTIDE SEQUENCE [LARGE SCALE GENOMIC DNA]</scope>
    <source>
        <strain evidence="2">CGMCC 1.12803</strain>
    </source>
</reference>
<dbReference type="Proteomes" id="UP000219281">
    <property type="component" value="Unassembled WGS sequence"/>
</dbReference>
<dbReference type="EMBL" id="OCMT01000004">
    <property type="protein sequence ID" value="SOD19920.1"/>
    <property type="molecule type" value="Genomic_DNA"/>
</dbReference>
<organism evidence="1 2">
    <name type="scientific">Pedobacter xixiisoli</name>
    <dbReference type="NCBI Taxonomy" id="1476464"/>
    <lineage>
        <taxon>Bacteria</taxon>
        <taxon>Pseudomonadati</taxon>
        <taxon>Bacteroidota</taxon>
        <taxon>Sphingobacteriia</taxon>
        <taxon>Sphingobacteriales</taxon>
        <taxon>Sphingobacteriaceae</taxon>
        <taxon>Pedobacter</taxon>
    </lineage>
</organism>
<dbReference type="AlphaFoldDB" id="A0A286ADC7"/>
<keyword evidence="2" id="KW-1185">Reference proteome</keyword>
<sequence length="42" mass="4866">MSILSAVTESEAAENSSMETTFPKQKKYFCSMMQRFENHVVF</sequence>
<name>A0A286ADC7_9SPHI</name>